<dbReference type="PATRIC" id="fig|1411148.3.peg.404"/>
<comment type="caution">
    <text evidence="8">The sequence shown here is derived from an EMBL/GenBank/DDBJ whole genome shotgun (WGS) entry which is preliminary data.</text>
</comment>
<dbReference type="Gene3D" id="3.20.20.70">
    <property type="entry name" value="Aldolase class I"/>
    <property type="match status" value="1"/>
</dbReference>
<evidence type="ECO:0000256" key="6">
    <source>
        <dbReference type="ARBA" id="ARBA00023014"/>
    </source>
</evidence>
<dbReference type="InterPro" id="IPR013785">
    <property type="entry name" value="Aldolase_TIM"/>
</dbReference>
<dbReference type="SFLD" id="SFLDG01067">
    <property type="entry name" value="SPASM/twitch_domain_containing"/>
    <property type="match status" value="1"/>
</dbReference>
<protein>
    <submittedName>
        <fullName evidence="8">Radical SAM protein</fullName>
    </submittedName>
</protein>
<keyword evidence="3" id="KW-0949">S-adenosyl-L-methionine</keyword>
<dbReference type="SFLD" id="SFLDS00029">
    <property type="entry name" value="Radical_SAM"/>
    <property type="match status" value="1"/>
</dbReference>
<dbReference type="PANTHER" id="PTHR11228:SF7">
    <property type="entry name" value="PQQA PEPTIDE CYCLASE"/>
    <property type="match status" value="1"/>
</dbReference>
<dbReference type="InterPro" id="IPR050377">
    <property type="entry name" value="Radical_SAM_PqqE_MftC-like"/>
</dbReference>
<evidence type="ECO:0000256" key="5">
    <source>
        <dbReference type="ARBA" id="ARBA00023004"/>
    </source>
</evidence>
<proteinExistence type="predicted"/>
<dbReference type="PIRSF" id="PIRSF037420">
    <property type="entry name" value="PQQ_syn_pqqE"/>
    <property type="match status" value="1"/>
</dbReference>
<feature type="domain" description="Radical SAM core" evidence="7">
    <location>
        <begin position="1"/>
        <end position="224"/>
    </location>
</feature>
<dbReference type="InterPro" id="IPR006638">
    <property type="entry name" value="Elp3/MiaA/NifB-like_rSAM"/>
</dbReference>
<evidence type="ECO:0000259" key="7">
    <source>
        <dbReference type="PROSITE" id="PS51918"/>
    </source>
</evidence>
<evidence type="ECO:0000256" key="3">
    <source>
        <dbReference type="ARBA" id="ARBA00022691"/>
    </source>
</evidence>
<keyword evidence="5" id="KW-0408">Iron</keyword>
<accession>W2C897</accession>
<keyword evidence="4" id="KW-0479">Metal-binding</keyword>
<dbReference type="SMART" id="SM00729">
    <property type="entry name" value="Elp3"/>
    <property type="match status" value="1"/>
</dbReference>
<dbReference type="Pfam" id="PF13186">
    <property type="entry name" value="SPASM"/>
    <property type="match status" value="1"/>
</dbReference>
<dbReference type="InterPro" id="IPR027583">
    <property type="entry name" value="rSAM_ACGX"/>
</dbReference>
<dbReference type="SFLD" id="SFLDG01386">
    <property type="entry name" value="main_SPASM_domain-containing"/>
    <property type="match status" value="1"/>
</dbReference>
<evidence type="ECO:0000256" key="1">
    <source>
        <dbReference type="ARBA" id="ARBA00001966"/>
    </source>
</evidence>
<dbReference type="SUPFAM" id="SSF102114">
    <property type="entry name" value="Radical SAM enzymes"/>
    <property type="match status" value="1"/>
</dbReference>
<evidence type="ECO:0000313" key="8">
    <source>
        <dbReference type="EMBL" id="ETK02686.1"/>
    </source>
</evidence>
<gene>
    <name evidence="8" type="ORF">N425_03185</name>
</gene>
<dbReference type="Proteomes" id="UP000018837">
    <property type="component" value="Unassembled WGS sequence"/>
</dbReference>
<keyword evidence="2" id="KW-0004">4Fe-4S</keyword>
<reference evidence="8 9" key="1">
    <citation type="submission" date="2013-11" db="EMBL/GenBank/DDBJ databases">
        <title>Single cell genomics of uncultured Tannerella BU063 (oral taxon 286).</title>
        <authorList>
            <person name="Beall C.J."/>
            <person name="Campbell A.G."/>
            <person name="Griffen A.L."/>
            <person name="Podar M."/>
            <person name="Leys E.J."/>
        </authorList>
    </citation>
    <scope>NUCLEOTIDE SEQUENCE [LARGE SCALE GENOMIC DNA]</scope>
    <source>
        <strain evidence="8">Cell 2</strain>
    </source>
</reference>
<evidence type="ECO:0000256" key="4">
    <source>
        <dbReference type="ARBA" id="ARBA00022723"/>
    </source>
</evidence>
<dbReference type="EMBL" id="AYUF01000311">
    <property type="protein sequence ID" value="ETK02686.1"/>
    <property type="molecule type" value="Genomic_DNA"/>
</dbReference>
<dbReference type="PANTHER" id="PTHR11228">
    <property type="entry name" value="RADICAL SAM DOMAIN PROTEIN"/>
    <property type="match status" value="1"/>
</dbReference>
<dbReference type="CDD" id="cd01335">
    <property type="entry name" value="Radical_SAM"/>
    <property type="match status" value="1"/>
</dbReference>
<keyword evidence="6" id="KW-0411">Iron-sulfur</keyword>
<dbReference type="InterPro" id="IPR058240">
    <property type="entry name" value="rSAM_sf"/>
</dbReference>
<dbReference type="PROSITE" id="PS51918">
    <property type="entry name" value="RADICAL_SAM"/>
    <property type="match status" value="1"/>
</dbReference>
<comment type="cofactor">
    <cofactor evidence="1">
        <name>[4Fe-4S] cluster</name>
        <dbReference type="ChEBI" id="CHEBI:49883"/>
    </cofactor>
</comment>
<evidence type="ECO:0000256" key="2">
    <source>
        <dbReference type="ARBA" id="ARBA00022485"/>
    </source>
</evidence>
<dbReference type="AlphaFoldDB" id="W2C897"/>
<sequence>MDYFAFQWHITDECDQRCKHCYIFSEGHPKLIEMPWKRLVAVLANVRRMCERMQRRPYLYITGGDPILHSRFWDFLELVHSYDIPFTIMGNPFHLTDEVCQRLRALGCRKYQLSIDGMRETHDFFRMPGSFDTTLRSIHTIRRAGMHCAVMTTVSETNRHELPDIIDLVVEHEVDIFAFGRYCPTSEDKSTRASWHIEPEDYRDLLERCWEKFEQHRESETTFNLKDHLWTLFLYEKGLFQIPDGLDEDTIYDGCNCGNCHFTISAEGRLMACRRFDSYVGTVHEELFDVFHGSRMERYRQHEQFEKCSRCELLRFCRGCPAVAFGYTHDFYAPDPQCWKQVESRSA</sequence>
<dbReference type="GO" id="GO:0003824">
    <property type="term" value="F:catalytic activity"/>
    <property type="evidence" value="ECO:0007669"/>
    <property type="project" value="InterPro"/>
</dbReference>
<dbReference type="NCBIfam" id="TIGR04340">
    <property type="entry name" value="rSAM_ACGX"/>
    <property type="match status" value="1"/>
</dbReference>
<dbReference type="InterPro" id="IPR007197">
    <property type="entry name" value="rSAM"/>
</dbReference>
<organism evidence="8 9">
    <name type="scientific">Tannerella sp. oral taxon BU063 isolate Cell 2</name>
    <dbReference type="NCBI Taxonomy" id="1411148"/>
    <lineage>
        <taxon>Bacteria</taxon>
        <taxon>Pseudomonadati</taxon>
        <taxon>Bacteroidota</taxon>
        <taxon>Bacteroidia</taxon>
        <taxon>Bacteroidales</taxon>
        <taxon>Tannerellaceae</taxon>
        <taxon>Tannerella</taxon>
    </lineage>
</organism>
<dbReference type="GO" id="GO:0046872">
    <property type="term" value="F:metal ion binding"/>
    <property type="evidence" value="ECO:0007669"/>
    <property type="project" value="UniProtKB-KW"/>
</dbReference>
<dbReference type="Pfam" id="PF04055">
    <property type="entry name" value="Radical_SAM"/>
    <property type="match status" value="1"/>
</dbReference>
<dbReference type="GO" id="GO:0051539">
    <property type="term" value="F:4 iron, 4 sulfur cluster binding"/>
    <property type="evidence" value="ECO:0007669"/>
    <property type="project" value="UniProtKB-KW"/>
</dbReference>
<evidence type="ECO:0000313" key="9">
    <source>
        <dbReference type="Proteomes" id="UP000018837"/>
    </source>
</evidence>
<dbReference type="NCBIfam" id="TIGR04085">
    <property type="entry name" value="rSAM_more_4Fe4S"/>
    <property type="match status" value="1"/>
</dbReference>
<dbReference type="InterPro" id="IPR017200">
    <property type="entry name" value="PqqE-like"/>
</dbReference>
<dbReference type="InterPro" id="IPR023885">
    <property type="entry name" value="4Fe4S-binding_SPASM_dom"/>
</dbReference>
<name>W2C897_9BACT</name>